<evidence type="ECO:0000256" key="4">
    <source>
        <dbReference type="RuleBase" id="RU000411"/>
    </source>
</evidence>
<protein>
    <recommendedName>
        <fullName evidence="6">Serpin domain-containing protein</fullName>
    </recommendedName>
</protein>
<evidence type="ECO:0000256" key="5">
    <source>
        <dbReference type="SAM" id="SignalP"/>
    </source>
</evidence>
<evidence type="ECO:0000259" key="6">
    <source>
        <dbReference type="SMART" id="SM00093"/>
    </source>
</evidence>
<dbReference type="InterPro" id="IPR000215">
    <property type="entry name" value="Serpin_fam"/>
</dbReference>
<dbReference type="GO" id="GO:0004867">
    <property type="term" value="F:serine-type endopeptidase inhibitor activity"/>
    <property type="evidence" value="ECO:0007669"/>
    <property type="project" value="UniProtKB-KW"/>
</dbReference>
<proteinExistence type="inferred from homology"/>
<evidence type="ECO:0000256" key="1">
    <source>
        <dbReference type="ARBA" id="ARBA00009500"/>
    </source>
</evidence>
<comment type="similarity">
    <text evidence="1 4">Belongs to the serpin family.</text>
</comment>
<dbReference type="GO" id="GO:0005615">
    <property type="term" value="C:extracellular space"/>
    <property type="evidence" value="ECO:0007669"/>
    <property type="project" value="InterPro"/>
</dbReference>
<gene>
    <name evidence="7" type="primary">Serpina3</name>
</gene>
<evidence type="ECO:0000313" key="7">
    <source>
        <dbReference type="Ensembl" id="ENSCCNP00000017074.1"/>
    </source>
</evidence>
<dbReference type="InterPro" id="IPR023796">
    <property type="entry name" value="Serpin_dom"/>
</dbReference>
<dbReference type="InterPro" id="IPR023795">
    <property type="entry name" value="Serpin_CS"/>
</dbReference>
<evidence type="ECO:0000256" key="2">
    <source>
        <dbReference type="ARBA" id="ARBA00022690"/>
    </source>
</evidence>
<dbReference type="PROSITE" id="PS00284">
    <property type="entry name" value="SERPIN"/>
    <property type="match status" value="1"/>
</dbReference>
<keyword evidence="5" id="KW-0732">Signal</keyword>
<evidence type="ECO:0000256" key="3">
    <source>
        <dbReference type="ARBA" id="ARBA00022900"/>
    </source>
</evidence>
<reference evidence="7" key="1">
    <citation type="submission" date="2023-09" db="UniProtKB">
        <authorList>
            <consortium name="Ensembl"/>
        </authorList>
    </citation>
    <scope>IDENTIFICATION</scope>
</reference>
<dbReference type="InterPro" id="IPR036186">
    <property type="entry name" value="Serpin_sf"/>
</dbReference>
<organism evidence="7">
    <name type="scientific">Castor canadensis</name>
    <name type="common">American beaver</name>
    <dbReference type="NCBI Taxonomy" id="51338"/>
    <lineage>
        <taxon>Eukaryota</taxon>
        <taxon>Metazoa</taxon>
        <taxon>Chordata</taxon>
        <taxon>Craniata</taxon>
        <taxon>Vertebrata</taxon>
        <taxon>Euteleostomi</taxon>
        <taxon>Mammalia</taxon>
        <taxon>Eutheria</taxon>
        <taxon>Euarchontoglires</taxon>
        <taxon>Glires</taxon>
        <taxon>Rodentia</taxon>
        <taxon>Castorimorpha</taxon>
        <taxon>Castoridae</taxon>
        <taxon>Castor</taxon>
    </lineage>
</organism>
<dbReference type="CDD" id="cd19551">
    <property type="entry name" value="serpinA3_A1AC"/>
    <property type="match status" value="1"/>
</dbReference>
<feature type="chain" id="PRO_5034572130" description="Serpin domain-containing protein" evidence="5">
    <location>
        <begin position="21"/>
        <end position="399"/>
    </location>
</feature>
<dbReference type="Pfam" id="PF00079">
    <property type="entry name" value="Serpin"/>
    <property type="match status" value="1"/>
</dbReference>
<accession>A0A8C0ZTF5</accession>
<dbReference type="PANTHER" id="PTHR11461">
    <property type="entry name" value="SERINE PROTEASE INHIBITOR, SERPIN"/>
    <property type="match status" value="1"/>
</dbReference>
<feature type="domain" description="Serpin" evidence="6">
    <location>
        <begin position="56"/>
        <end position="396"/>
    </location>
</feature>
<name>A0A8C0ZTF5_CASCN</name>
<dbReference type="PANTHER" id="PTHR11461:SF145">
    <property type="entry name" value="ALPHA-1-ANTICHYMOTRYPSIN"/>
    <property type="match status" value="1"/>
</dbReference>
<dbReference type="InterPro" id="IPR042178">
    <property type="entry name" value="Serpin_sf_1"/>
</dbReference>
<keyword evidence="2" id="KW-0646">Protease inhibitor</keyword>
<dbReference type="Ensembl" id="ENSCCNT00000022216.1">
    <property type="protein sequence ID" value="ENSCCNP00000017074.1"/>
    <property type="gene ID" value="ENSCCNG00000015652.1"/>
</dbReference>
<dbReference type="Gene3D" id="2.30.39.10">
    <property type="entry name" value="Alpha-1-antitrypsin, domain 1"/>
    <property type="match status" value="1"/>
</dbReference>
<dbReference type="SMART" id="SM00093">
    <property type="entry name" value="SERPIN"/>
    <property type="match status" value="1"/>
</dbReference>
<sequence>MSPFLALGLLVAGFCPAVLCHPGGTPVRETSTQGDQYNGTQMNNISLVSSNTDFAFSLYKQLASENPNKNVIFSPLSISTALAFLSLGAHNTTLKEILEGLKFNLTEISEAEIHQGFQQLLRTLNQPGDHLQLNMGNAMFVQEQQELQAKFRKDAQALYAAQAFLTNFQEPAAAEKFINDYVKKETQGKIVDLVKGLDTQTVMVLVNYIFFKAKWKMPFDPRDTFKSKFHLSKDLTTPFFRDEELSCTVVELKYTGNASALFILPDQGKMQELTMLRSFHFSFSRRIDELYLPKFSISSDYDLEYILPQLGIKEVFTRQADLSGLMQDGKLMVSQVVHKAVIDVTEVGTEAAAATGVKVILTSAKLNPVTVNINRPFLLIISDTQNILFLGKVTNPKQV</sequence>
<keyword evidence="3" id="KW-0722">Serine protease inhibitor</keyword>
<feature type="signal peptide" evidence="5">
    <location>
        <begin position="1"/>
        <end position="20"/>
    </location>
</feature>
<dbReference type="FunFam" id="3.30.497.10:FF:000001">
    <property type="entry name" value="Serine protease inhibitor"/>
    <property type="match status" value="1"/>
</dbReference>
<dbReference type="AlphaFoldDB" id="A0A8C0ZTF5"/>
<dbReference type="InterPro" id="IPR042185">
    <property type="entry name" value="Serpin_sf_2"/>
</dbReference>
<dbReference type="Gene3D" id="3.30.497.10">
    <property type="entry name" value="Antithrombin, subunit I, domain 2"/>
    <property type="match status" value="1"/>
</dbReference>
<dbReference type="SUPFAM" id="SSF56574">
    <property type="entry name" value="Serpins"/>
    <property type="match status" value="1"/>
</dbReference>